<gene>
    <name evidence="3" type="ORF">C8N45_108114</name>
</gene>
<evidence type="ECO:0000259" key="2">
    <source>
        <dbReference type="Pfam" id="PF09994"/>
    </source>
</evidence>
<feature type="region of interest" description="Disordered" evidence="1">
    <location>
        <begin position="398"/>
        <end position="427"/>
    </location>
</feature>
<organism evidence="3 4">
    <name type="scientific">Yoonia sediminilitoris</name>
    <dbReference type="NCBI Taxonomy" id="1286148"/>
    <lineage>
        <taxon>Bacteria</taxon>
        <taxon>Pseudomonadati</taxon>
        <taxon>Pseudomonadota</taxon>
        <taxon>Alphaproteobacteria</taxon>
        <taxon>Rhodobacterales</taxon>
        <taxon>Paracoccaceae</taxon>
        <taxon>Yoonia</taxon>
    </lineage>
</organism>
<dbReference type="PANTHER" id="PTHR33840">
    <property type="match status" value="1"/>
</dbReference>
<feature type="compositionally biased region" description="Basic and acidic residues" evidence="1">
    <location>
        <begin position="398"/>
        <end position="413"/>
    </location>
</feature>
<dbReference type="OrthoDB" id="4378831at2"/>
<dbReference type="InterPro" id="IPR018712">
    <property type="entry name" value="Tle1-like_cat"/>
</dbReference>
<dbReference type="EMBL" id="QBUD01000008">
    <property type="protein sequence ID" value="PUB13193.1"/>
    <property type="molecule type" value="Genomic_DNA"/>
</dbReference>
<reference evidence="3 4" key="1">
    <citation type="submission" date="2018-04" db="EMBL/GenBank/DDBJ databases">
        <title>Genomic Encyclopedia of Archaeal and Bacterial Type Strains, Phase II (KMG-II): from individual species to whole genera.</title>
        <authorList>
            <person name="Goeker M."/>
        </authorList>
    </citation>
    <scope>NUCLEOTIDE SEQUENCE [LARGE SCALE GENOMIC DNA]</scope>
    <source>
        <strain evidence="3 4">DSM 29955</strain>
    </source>
</reference>
<dbReference type="AlphaFoldDB" id="A0A2T6KDV4"/>
<comment type="caution">
    <text evidence="3">The sequence shown here is derived from an EMBL/GenBank/DDBJ whole genome shotgun (WGS) entry which is preliminary data.</text>
</comment>
<evidence type="ECO:0000256" key="1">
    <source>
        <dbReference type="SAM" id="MobiDB-lite"/>
    </source>
</evidence>
<name>A0A2T6KDV4_9RHOB</name>
<dbReference type="Pfam" id="PF09994">
    <property type="entry name" value="T6SS_Tle1-like_cat"/>
    <property type="match status" value="1"/>
</dbReference>
<dbReference type="RefSeq" id="WP_108387144.1">
    <property type="nucleotide sequence ID" value="NZ_QBUD01000008.1"/>
</dbReference>
<proteinExistence type="predicted"/>
<evidence type="ECO:0000313" key="4">
    <source>
        <dbReference type="Proteomes" id="UP000244523"/>
    </source>
</evidence>
<dbReference type="PANTHER" id="PTHR33840:SF1">
    <property type="entry name" value="TLE1 PHOSPHOLIPASE DOMAIN-CONTAINING PROTEIN"/>
    <property type="match status" value="1"/>
</dbReference>
<accession>A0A2T6KDV4</accession>
<evidence type="ECO:0000313" key="3">
    <source>
        <dbReference type="EMBL" id="PUB13193.1"/>
    </source>
</evidence>
<dbReference type="Proteomes" id="UP000244523">
    <property type="component" value="Unassembled WGS sequence"/>
</dbReference>
<sequence>MKRIALFIDGTWNRPDALNPTNVVRLSRCVKPYDIAGRPQQVIYSPGVGAGRGNTWLGRKMDRILGGALGWGLTDIIQEAYRNLVFAYQPGDEIYIFGFSRGAFAARSLAGLIRSSGIPSRAKLDQIPVAMARYVDSDHRPHPDDPVSFHFRKDFAPRTATSEKELNWRRAQGQTDAIRLKIAYVGVWDTVKALGIPAFLPGARVFNAQYRFHDADLSSSVKSARHAISTDERRITFPASPWENIGVLNRDAGVGDDKVQPYAQQWFPGDHGSVGGGGARIGLSSVALHWIAQGAALAQLDIDWPEFDKVANRFAPHIDKLTNKFGPAGVSGAMLNTIKKERDGPKELENLSVAALDRLLHDPGYRPETLNFVRDDLRDQPQTKTAAIRDWLVARDGGPTHELDSTMRPRPWDLPRNAPLASDAESA</sequence>
<keyword evidence="4" id="KW-1185">Reference proteome</keyword>
<protein>
    <submittedName>
        <fullName evidence="3">Uncharacterized protein (DUF2235 family)</fullName>
    </submittedName>
</protein>
<feature type="domain" description="T6SS Phospholipase effector Tle1-like catalytic" evidence="2">
    <location>
        <begin position="2"/>
        <end position="293"/>
    </location>
</feature>